<protein>
    <submittedName>
        <fullName evidence="2">Holin</fullName>
    </submittedName>
</protein>
<dbReference type="Proteomes" id="UP000290695">
    <property type="component" value="Segment"/>
</dbReference>
<feature type="transmembrane region" description="Helical" evidence="1">
    <location>
        <begin position="32"/>
        <end position="51"/>
    </location>
</feature>
<sequence>MRNLDAWAMGTTLTTTGGNYLAKEGLITISEFGVIVGILLSVIAVGASVYFKWKNHQLLKQAIAQQKDTIQETLKTAELINNESKWNK</sequence>
<reference evidence="3" key="1">
    <citation type="submission" date="2019-01" db="EMBL/GenBank/DDBJ databases">
        <title>PS3, a novel KP34virus infecting Providencia stuartii with a tail spike-associated depolymerase that enhances serum-mediated killing.</title>
        <authorList>
            <person name="Oliveira H."/>
            <person name="Mendes B."/>
            <person name="Lobocka M."/>
            <person name="Azeredo J."/>
        </authorList>
    </citation>
    <scope>NUCLEOTIDE SEQUENCE [LARGE SCALE GENOMIC DNA]</scope>
</reference>
<evidence type="ECO:0000313" key="3">
    <source>
        <dbReference type="Proteomes" id="UP000290695"/>
    </source>
</evidence>
<gene>
    <name evidence="2" type="ORF">Stuart_50</name>
</gene>
<keyword evidence="3" id="KW-1185">Reference proteome</keyword>
<evidence type="ECO:0000256" key="1">
    <source>
        <dbReference type="SAM" id="Phobius"/>
    </source>
</evidence>
<keyword evidence="1" id="KW-1133">Transmembrane helix</keyword>
<proteinExistence type="predicted"/>
<dbReference type="EMBL" id="MK387869">
    <property type="protein sequence ID" value="QAX92416.1"/>
    <property type="molecule type" value="Genomic_DNA"/>
</dbReference>
<name>A0A411AWF5_9CAUD</name>
<keyword evidence="1" id="KW-0472">Membrane</keyword>
<evidence type="ECO:0000313" key="2">
    <source>
        <dbReference type="EMBL" id="QAX92416.1"/>
    </source>
</evidence>
<dbReference type="InterPro" id="IPR058159">
    <property type="entry name" value="Phage_holin_10"/>
</dbReference>
<accession>A0A411AWF5</accession>
<organism evidence="2 3">
    <name type="scientific">Providencia phage vB_PstP_PS3</name>
    <dbReference type="NCBI Taxonomy" id="2848038"/>
    <lineage>
        <taxon>Viruses</taxon>
        <taxon>Duplodnaviria</taxon>
        <taxon>Heunggongvirae</taxon>
        <taxon>Uroviricota</taxon>
        <taxon>Caudoviricetes</taxon>
        <taxon>Autographivirales</taxon>
        <taxon>Autoscriptoviridae</taxon>
        <taxon>Slopekvirinae</taxon>
        <taxon>Kakivirus</taxon>
        <taxon>Kakivirus PS3</taxon>
    </lineage>
</organism>
<keyword evidence="1" id="KW-0812">Transmembrane</keyword>
<dbReference type="Pfam" id="PF23987">
    <property type="entry name" value="Phage_holin_10"/>
    <property type="match status" value="1"/>
</dbReference>